<dbReference type="PANTHER" id="PTHR47784">
    <property type="entry name" value="STEROL UPTAKE CONTROL PROTEIN 2"/>
    <property type="match status" value="1"/>
</dbReference>
<keyword evidence="2" id="KW-1185">Reference proteome</keyword>
<dbReference type="PANTHER" id="PTHR47784:SF4">
    <property type="entry name" value="ZN(II)2CYS6 TRANSCRIPTION FACTOR (EUROFUNG)"/>
    <property type="match status" value="1"/>
</dbReference>
<protein>
    <submittedName>
        <fullName evidence="1">Uncharacterized protein</fullName>
    </submittedName>
</protein>
<organism evidence="1 2">
    <name type="scientific">Glarea lozoyensis (strain ATCC 20868 / MF5171)</name>
    <dbReference type="NCBI Taxonomy" id="1116229"/>
    <lineage>
        <taxon>Eukaryota</taxon>
        <taxon>Fungi</taxon>
        <taxon>Dikarya</taxon>
        <taxon>Ascomycota</taxon>
        <taxon>Pezizomycotina</taxon>
        <taxon>Leotiomycetes</taxon>
        <taxon>Helotiales</taxon>
        <taxon>Helotiaceae</taxon>
        <taxon>Glarea</taxon>
    </lineage>
</organism>
<dbReference type="InterPro" id="IPR053157">
    <property type="entry name" value="Sterol_Uptake_Regulator"/>
</dbReference>
<proteinExistence type="predicted"/>
<accession>S3D2Y5</accession>
<dbReference type="Proteomes" id="UP000016922">
    <property type="component" value="Unassembled WGS sequence"/>
</dbReference>
<dbReference type="GO" id="GO:0001228">
    <property type="term" value="F:DNA-binding transcription activator activity, RNA polymerase II-specific"/>
    <property type="evidence" value="ECO:0007669"/>
    <property type="project" value="TreeGrafter"/>
</dbReference>
<reference evidence="1 2" key="1">
    <citation type="journal article" date="2013" name="BMC Genomics">
        <title>Genomics-driven discovery of the pneumocandin biosynthetic gene cluster in the fungus Glarea lozoyensis.</title>
        <authorList>
            <person name="Chen L."/>
            <person name="Yue Q."/>
            <person name="Zhang X."/>
            <person name="Xiang M."/>
            <person name="Wang C."/>
            <person name="Li S."/>
            <person name="Che Y."/>
            <person name="Ortiz-Lopez F.J."/>
            <person name="Bills G.F."/>
            <person name="Liu X."/>
            <person name="An Z."/>
        </authorList>
    </citation>
    <scope>NUCLEOTIDE SEQUENCE [LARGE SCALE GENOMIC DNA]</scope>
    <source>
        <strain evidence="2">ATCC 20868 / MF5171</strain>
    </source>
</reference>
<dbReference type="HOGENOM" id="CLU_024934_0_0_1"/>
<dbReference type="AlphaFoldDB" id="S3D2Y5"/>
<dbReference type="EMBL" id="KE145359">
    <property type="protein sequence ID" value="EPE32175.1"/>
    <property type="molecule type" value="Genomic_DNA"/>
</dbReference>
<dbReference type="OrthoDB" id="5386330at2759"/>
<dbReference type="KEGG" id="glz:GLAREA_07308"/>
<sequence length="321" mass="37285">MSDMKLLHFWLTEGATNFTNFGGGLNNIFSDALIKHSFEHEFLMHELLSFSALHLSRLKPQDAQDYLYISDAHHSKGLTLFQLAVSRLDDSNREPCYLFSSLIFIHAWAAQDVDKPSNLFFIPSQHSGDSEEVLKWVQLHRGSKAILTSNFSQIRNGGLRPMFEQWEDLGREKEDQLEEEDERSFDSFHEALTSSLIPETQKAVLIEALNQLRRIFCFMSSHHYISKLSAVMSWFMTISDEYLLMLENKMPEALVIVAFYAVAIKRLPYMWWLEGKSENVLQTVLDELGGSWESHTRWAVEQIRGYTDAVIREELPRWSRK</sequence>
<evidence type="ECO:0000313" key="1">
    <source>
        <dbReference type="EMBL" id="EPE32175.1"/>
    </source>
</evidence>
<dbReference type="GeneID" id="19466361"/>
<dbReference type="OMA" id="AYYHEAS"/>
<dbReference type="Pfam" id="PF11951">
    <property type="entry name" value="Fungal_trans_2"/>
    <property type="match status" value="1"/>
</dbReference>
<evidence type="ECO:0000313" key="2">
    <source>
        <dbReference type="Proteomes" id="UP000016922"/>
    </source>
</evidence>
<gene>
    <name evidence="1" type="ORF">GLAREA_07308</name>
</gene>
<name>S3D2Y5_GLAL2</name>
<dbReference type="InterPro" id="IPR021858">
    <property type="entry name" value="Fun_TF"/>
</dbReference>
<dbReference type="RefSeq" id="XP_008080187.1">
    <property type="nucleotide sequence ID" value="XM_008081996.1"/>
</dbReference>